<dbReference type="Pfam" id="PF13738">
    <property type="entry name" value="Pyr_redox_3"/>
    <property type="match status" value="1"/>
</dbReference>
<dbReference type="SUPFAM" id="SSF51905">
    <property type="entry name" value="FAD/NAD(P)-binding domain"/>
    <property type="match status" value="2"/>
</dbReference>
<sequence length="356" mass="38620">METAANPRLTGTIVIGAGQSGLAAAYYLQQHNQPFLVLDERAATGDVWAARFKALRLFSPTWASALPGLPWPKAAHYYPTKDEAAAYLQQYAAHFQFPIIHNQRVVHVQLMPSSSYQVHTATGTCYQAQRVIVCTGPYSAPARPSFADDLPPTVQQLHSSGYHQPADLRGHGPVAVVGSGNSALQIAADVAATGRPVYVAFDEHTPAMPNNTAMWVFLTATGFMRVPGHTVLGRHLRNSPEPVVSQDLHRLQQFPHAHFIGRGQSATAAGELLGVHHSTPPLDAVVWATGFRPAFNWLQIPGSINERGEPYHFRGLSPVKGLAFLGLPWLHNRRSALMGGAGPDARHVVKELLKST</sequence>
<evidence type="ECO:0000256" key="1">
    <source>
        <dbReference type="ARBA" id="ARBA00023002"/>
    </source>
</evidence>
<dbReference type="PANTHER" id="PTHR43539">
    <property type="entry name" value="FLAVIN-BINDING MONOOXYGENASE-LIKE PROTEIN (AFU_ORTHOLOGUE AFUA_4G09220)"/>
    <property type="match status" value="1"/>
</dbReference>
<reference evidence="3" key="1">
    <citation type="submission" date="2017-06" db="EMBL/GenBank/DDBJ databases">
        <authorList>
            <person name="Varghese N."/>
            <person name="Submissions S."/>
        </authorList>
    </citation>
    <scope>NUCLEOTIDE SEQUENCE [LARGE SCALE GENOMIC DNA]</scope>
    <source>
        <strain evidence="3">DSM 28041</strain>
    </source>
</reference>
<dbReference type="PRINTS" id="PR00368">
    <property type="entry name" value="FADPNR"/>
</dbReference>
<name>A0A238X4E6_9BACT</name>
<dbReference type="EMBL" id="FZNS01000003">
    <property type="protein sequence ID" value="SNR53866.1"/>
    <property type="molecule type" value="Genomic_DNA"/>
</dbReference>
<dbReference type="Gene3D" id="3.50.50.60">
    <property type="entry name" value="FAD/NAD(P)-binding domain"/>
    <property type="match status" value="1"/>
</dbReference>
<dbReference type="InterPro" id="IPR050982">
    <property type="entry name" value="Auxin_biosynth/cation_transpt"/>
</dbReference>
<evidence type="ECO:0000313" key="3">
    <source>
        <dbReference type="Proteomes" id="UP000198310"/>
    </source>
</evidence>
<accession>A0A238X4E6</accession>
<keyword evidence="3" id="KW-1185">Reference proteome</keyword>
<protein>
    <submittedName>
        <fullName evidence="2">Putative flavoprotein involved in K+ transport</fullName>
    </submittedName>
</protein>
<dbReference type="RefSeq" id="WP_089332457.1">
    <property type="nucleotide sequence ID" value="NZ_FZNS01000003.1"/>
</dbReference>
<organism evidence="2 3">
    <name type="scientific">Hymenobacter mucosus</name>
    <dbReference type="NCBI Taxonomy" id="1411120"/>
    <lineage>
        <taxon>Bacteria</taxon>
        <taxon>Pseudomonadati</taxon>
        <taxon>Bacteroidota</taxon>
        <taxon>Cytophagia</taxon>
        <taxon>Cytophagales</taxon>
        <taxon>Hymenobacteraceae</taxon>
        <taxon>Hymenobacter</taxon>
    </lineage>
</organism>
<gene>
    <name evidence="2" type="ORF">SAMN06269173_103484</name>
</gene>
<dbReference type="GO" id="GO:0004497">
    <property type="term" value="F:monooxygenase activity"/>
    <property type="evidence" value="ECO:0007669"/>
    <property type="project" value="TreeGrafter"/>
</dbReference>
<dbReference type="Proteomes" id="UP000198310">
    <property type="component" value="Unassembled WGS sequence"/>
</dbReference>
<evidence type="ECO:0000313" key="2">
    <source>
        <dbReference type="EMBL" id="SNR53866.1"/>
    </source>
</evidence>
<dbReference type="AlphaFoldDB" id="A0A238X4E6"/>
<dbReference type="PRINTS" id="PR00469">
    <property type="entry name" value="PNDRDTASEII"/>
</dbReference>
<dbReference type="PANTHER" id="PTHR43539:SF78">
    <property type="entry name" value="FLAVIN-CONTAINING MONOOXYGENASE"/>
    <property type="match status" value="1"/>
</dbReference>
<dbReference type="GO" id="GO:0050660">
    <property type="term" value="F:flavin adenine dinucleotide binding"/>
    <property type="evidence" value="ECO:0007669"/>
    <property type="project" value="TreeGrafter"/>
</dbReference>
<proteinExistence type="predicted"/>
<keyword evidence="1" id="KW-0560">Oxidoreductase</keyword>
<dbReference type="InterPro" id="IPR036188">
    <property type="entry name" value="FAD/NAD-bd_sf"/>
</dbReference>